<reference evidence="2 4" key="2">
    <citation type="submission" date="2018-08" db="EMBL/GenBank/DDBJ databases">
        <title>Genetic Globetrotter - A new plasmid hitch-hiking vast phylogenetic and geographic distances.</title>
        <authorList>
            <person name="Vollmers J."/>
            <person name="Petersen J."/>
        </authorList>
    </citation>
    <scope>NUCLEOTIDE SEQUENCE [LARGE SCALE GENOMIC DNA]</scope>
    <source>
        <strain evidence="2 4">DSM 26383</strain>
    </source>
</reference>
<dbReference type="EMBL" id="CP031598">
    <property type="protein sequence ID" value="QEW27838.1"/>
    <property type="molecule type" value="Genomic_DNA"/>
</dbReference>
<organism evidence="1 3">
    <name type="scientific">Roseovarius indicus</name>
    <dbReference type="NCBI Taxonomy" id="540747"/>
    <lineage>
        <taxon>Bacteria</taxon>
        <taxon>Pseudomonadati</taxon>
        <taxon>Pseudomonadota</taxon>
        <taxon>Alphaproteobacteria</taxon>
        <taxon>Rhodobacterales</taxon>
        <taxon>Roseobacteraceae</taxon>
        <taxon>Roseovarius</taxon>
    </lineage>
</organism>
<keyword evidence="3" id="KW-1185">Reference proteome</keyword>
<dbReference type="Proteomes" id="UP000325785">
    <property type="component" value="Chromosome"/>
</dbReference>
<evidence type="ECO:0000313" key="4">
    <source>
        <dbReference type="Proteomes" id="UP000325785"/>
    </source>
</evidence>
<accession>A0A0T5P3S0</accession>
<evidence type="ECO:0000313" key="1">
    <source>
        <dbReference type="EMBL" id="KRS15652.1"/>
    </source>
</evidence>
<protein>
    <submittedName>
        <fullName evidence="1">Uncharacterized protein</fullName>
    </submittedName>
</protein>
<proteinExistence type="predicted"/>
<dbReference type="AlphaFoldDB" id="A0A0T5P3S0"/>
<evidence type="ECO:0000313" key="2">
    <source>
        <dbReference type="EMBL" id="QEW27838.1"/>
    </source>
</evidence>
<dbReference type="RefSeq" id="WP_057819886.1">
    <property type="nucleotide sequence ID" value="NZ_CP031598.1"/>
</dbReference>
<dbReference type="EMBL" id="LAXI01000020">
    <property type="protein sequence ID" value="KRS15652.1"/>
    <property type="molecule type" value="Genomic_DNA"/>
</dbReference>
<reference evidence="1 3" key="1">
    <citation type="submission" date="2015-04" db="EMBL/GenBank/DDBJ databases">
        <title>The draft genome sequence of Roseovarius indicus B108T.</title>
        <authorList>
            <person name="Li G."/>
            <person name="Lai Q."/>
            <person name="Shao Z."/>
            <person name="Yan P."/>
        </authorList>
    </citation>
    <scope>NUCLEOTIDE SEQUENCE [LARGE SCALE GENOMIC DNA]</scope>
    <source>
        <strain evidence="1 3">B108</strain>
    </source>
</reference>
<name>A0A0T5P3S0_9RHOB</name>
<evidence type="ECO:0000313" key="3">
    <source>
        <dbReference type="Proteomes" id="UP000051401"/>
    </source>
</evidence>
<dbReference type="STRING" id="540747.SAMN04488031_12228"/>
<dbReference type="KEGG" id="rid:RIdsm_03659"/>
<sequence>MCIFKKPKVPSTPILANQSSQEESAAADAEALLRRRRGGAANAVLTSARGIPSTRQLGAPA</sequence>
<gene>
    <name evidence="2" type="ORF">RIdsm_03659</name>
    <name evidence="1" type="ORF">XM52_22700</name>
</gene>
<dbReference type="PATRIC" id="fig|540747.5.peg.2895"/>
<dbReference type="Proteomes" id="UP000051401">
    <property type="component" value="Unassembled WGS sequence"/>
</dbReference>